<dbReference type="PANTHER" id="PTHR10668:SF105">
    <property type="entry name" value="DEHYDROGENASE-RELATED"/>
    <property type="match status" value="1"/>
</dbReference>
<dbReference type="PRINTS" id="PR00420">
    <property type="entry name" value="RNGMNOXGNASE"/>
</dbReference>
<evidence type="ECO:0000313" key="2">
    <source>
        <dbReference type="Proteomes" id="UP000286208"/>
    </source>
</evidence>
<proteinExistence type="predicted"/>
<dbReference type="OrthoDB" id="833207at2"/>
<reference evidence="1 2" key="1">
    <citation type="submission" date="2018-11" db="EMBL/GenBank/DDBJ databases">
        <title>Rhodococcus spongicola sp. nov. and Rhodococcus xishaensis sp. nov. from marine sponges.</title>
        <authorList>
            <person name="Li L."/>
            <person name="Lin H.W."/>
        </authorList>
    </citation>
    <scope>NUCLEOTIDE SEQUENCE [LARGE SCALE GENOMIC DNA]</scope>
    <source>
        <strain evidence="1 2">CCTCC AB2014297</strain>
    </source>
</reference>
<protein>
    <submittedName>
        <fullName evidence="1">NAD(P)/FAD-dependent oxidoreductase</fullName>
    </submittedName>
</protein>
<dbReference type="SUPFAM" id="SSF51905">
    <property type="entry name" value="FAD/NAD(P)-binding domain"/>
    <property type="match status" value="1"/>
</dbReference>
<name>A0A438BFD5_9NOCA</name>
<gene>
    <name evidence="1" type="ORF">EGT67_11845</name>
</gene>
<organism evidence="1 2">
    <name type="scientific">Prescottella agglutinans</name>
    <dbReference type="NCBI Taxonomy" id="1644129"/>
    <lineage>
        <taxon>Bacteria</taxon>
        <taxon>Bacillati</taxon>
        <taxon>Actinomycetota</taxon>
        <taxon>Actinomycetes</taxon>
        <taxon>Mycobacteriales</taxon>
        <taxon>Nocardiaceae</taxon>
        <taxon>Prescottella</taxon>
    </lineage>
</organism>
<dbReference type="Proteomes" id="UP000286208">
    <property type="component" value="Unassembled WGS sequence"/>
</dbReference>
<dbReference type="EMBL" id="RKLP01000005">
    <property type="protein sequence ID" value="RVW09572.1"/>
    <property type="molecule type" value="Genomic_DNA"/>
</dbReference>
<dbReference type="Pfam" id="PF13450">
    <property type="entry name" value="NAD_binding_8"/>
    <property type="match status" value="1"/>
</dbReference>
<sequence>MTRSRTAVVVGSGPNGLAAAVRLAGHGVKVQVLEAAETPGGGARTSELTVPGLLHDVCSAVHPFGVASPYLASLPLVEHGLRWRWPEVDLVHPLEDGSAGVLVGDVDRTAAGMGVDRNAWRRVFGPIAARFDELAPDVLGPLLRVPSHPVALARFGLRAGLPATVLTKAFRTPQARALLMGCAAHLFQPLNRPLSASVGVMLVVAGHRYGWPVAEGGSQAITSALACVLAERGGVIECNARVASLADLPPADVTLFDTTPQAVAEILGGRLGSRRGRRYRSYAFGPAAFKVDLAVRHGVPWTNESARRAGTVHLGGDAGEVAAVEAEVAAGRMPERPFVLIGQQYLADPTRSVDGVHPIYAYAHVPAGYQGDATEVVLDQIESYAPGFRSRIVAVHSTSATGHESCNPNYVGGDIVGGANTPLQMVGRPLFAADPYATGVDGMYLCSASTPPGAGVHGMCGAGAAASALRSLGIAVTPLGGVGQAARTRRMWRA</sequence>
<dbReference type="PANTHER" id="PTHR10668">
    <property type="entry name" value="PHYTOENE DEHYDROGENASE"/>
    <property type="match status" value="1"/>
</dbReference>
<dbReference type="AlphaFoldDB" id="A0A438BFD5"/>
<accession>A0A438BFD5</accession>
<evidence type="ECO:0000313" key="1">
    <source>
        <dbReference type="EMBL" id="RVW09572.1"/>
    </source>
</evidence>
<comment type="caution">
    <text evidence="1">The sequence shown here is derived from an EMBL/GenBank/DDBJ whole genome shotgun (WGS) entry which is preliminary data.</text>
</comment>
<dbReference type="Gene3D" id="3.50.50.60">
    <property type="entry name" value="FAD/NAD(P)-binding domain"/>
    <property type="match status" value="1"/>
</dbReference>
<keyword evidence="2" id="KW-1185">Reference proteome</keyword>
<dbReference type="InterPro" id="IPR036188">
    <property type="entry name" value="FAD/NAD-bd_sf"/>
</dbReference>